<keyword evidence="1" id="KW-0812">Transmembrane</keyword>
<evidence type="ECO:0000313" key="3">
    <source>
        <dbReference type="Proteomes" id="UP000265816"/>
    </source>
</evidence>
<dbReference type="GO" id="GO:0005886">
    <property type="term" value="C:plasma membrane"/>
    <property type="evidence" value="ECO:0007669"/>
    <property type="project" value="UniProtKB-SubCell"/>
</dbReference>
<evidence type="ECO:0008006" key="4">
    <source>
        <dbReference type="Google" id="ProtNLM"/>
    </source>
</evidence>
<feature type="transmembrane region" description="Helical" evidence="1">
    <location>
        <begin position="284"/>
        <end position="308"/>
    </location>
</feature>
<dbReference type="EMBL" id="QWVT01000007">
    <property type="protein sequence ID" value="RID88333.1"/>
    <property type="molecule type" value="Genomic_DNA"/>
</dbReference>
<dbReference type="PANTHER" id="PTHR37305:SF1">
    <property type="entry name" value="MEMBRANE PROTEIN"/>
    <property type="match status" value="1"/>
</dbReference>
<feature type="transmembrane region" description="Helical" evidence="1">
    <location>
        <begin position="20"/>
        <end position="39"/>
    </location>
</feature>
<reference evidence="2 3" key="1">
    <citation type="submission" date="2018-08" db="EMBL/GenBank/DDBJ databases">
        <title>Bacillus jemisoniae sp. nov., Bacillus chryseoplanitiae sp. nov., Bacillus resnikiae sp. nov., and Bacillus frankliniae sp. nov., isolated from Viking spacecraft and associated surfaces.</title>
        <authorList>
            <person name="Seuylemezian A."/>
            <person name="Vaishampayan P."/>
        </authorList>
    </citation>
    <scope>NUCLEOTIDE SEQUENCE [LARGE SCALE GENOMIC DNA]</scope>
    <source>
        <strain evidence="2 3">JJ-247</strain>
    </source>
</reference>
<keyword evidence="3" id="KW-1185">Reference proteome</keyword>
<evidence type="ECO:0000313" key="2">
    <source>
        <dbReference type="EMBL" id="RID88333.1"/>
    </source>
</evidence>
<comment type="caution">
    <text evidence="2">The sequence shown here is derived from an EMBL/GenBank/DDBJ whole genome shotgun (WGS) entry which is preliminary data.</text>
</comment>
<evidence type="ECO:0000256" key="1">
    <source>
        <dbReference type="SAM" id="Phobius"/>
    </source>
</evidence>
<feature type="transmembrane region" description="Helical" evidence="1">
    <location>
        <begin position="206"/>
        <end position="224"/>
    </location>
</feature>
<keyword evidence="1" id="KW-1133">Transmembrane helix</keyword>
<keyword evidence="1" id="KW-0472">Membrane</keyword>
<gene>
    <name evidence="2" type="ORF">D1970_02230</name>
</gene>
<proteinExistence type="predicted"/>
<name>A0A398BLU0_9BACI</name>
<sequence>MIGLIQNEMMKIFGKKASWIYMVAIVLAILIGGIIYVKFTEDSNPNWRSEMKAEVTQLEAQVKSSKDKGEKEFLQREIEQKQYYLKENIDPNSKTSWHFMNEVVMGVSSLVTLFVVIVGSANVSAEFSDGTIKQLLIRPHRRWSVLLSKYIAMVLYALMMVAVLVVSGYLISIILCGNSDFNMKMYEMTLDGQKIAEAGPQFFMKILYLLPSLFVIMTIAFMLSTLFKSQALAVGIGIFVLFFSSTVGGLIVMLADKYTWAKFLIFPHLDLKIFAFQDKIMGNITLPMSLGILGVYYLIFIVVTFVFFQKRDISI</sequence>
<feature type="transmembrane region" description="Helical" evidence="1">
    <location>
        <begin position="231"/>
        <end position="255"/>
    </location>
</feature>
<feature type="transmembrane region" description="Helical" evidence="1">
    <location>
        <begin position="103"/>
        <end position="125"/>
    </location>
</feature>
<dbReference type="GO" id="GO:0140359">
    <property type="term" value="F:ABC-type transporter activity"/>
    <property type="evidence" value="ECO:0007669"/>
    <property type="project" value="InterPro"/>
</dbReference>
<dbReference type="RefSeq" id="WP_119111251.1">
    <property type="nucleotide sequence ID" value="NZ_CBCSEO010000008.1"/>
</dbReference>
<accession>A0A398BLU0</accession>
<dbReference type="AlphaFoldDB" id="A0A398BLU0"/>
<dbReference type="OrthoDB" id="8613028at2"/>
<dbReference type="Proteomes" id="UP000265816">
    <property type="component" value="Unassembled WGS sequence"/>
</dbReference>
<dbReference type="Pfam" id="PF12679">
    <property type="entry name" value="ABC2_membrane_2"/>
    <property type="match status" value="1"/>
</dbReference>
<feature type="transmembrane region" description="Helical" evidence="1">
    <location>
        <begin position="146"/>
        <end position="175"/>
    </location>
</feature>
<protein>
    <recommendedName>
        <fullName evidence="4">ABC transporter permease</fullName>
    </recommendedName>
</protein>
<dbReference type="PANTHER" id="PTHR37305">
    <property type="entry name" value="INTEGRAL MEMBRANE PROTEIN-RELATED"/>
    <property type="match status" value="1"/>
</dbReference>
<organism evidence="2 3">
    <name type="scientific">Mesobacillus zeae</name>
    <dbReference type="NCBI Taxonomy" id="1917180"/>
    <lineage>
        <taxon>Bacteria</taxon>
        <taxon>Bacillati</taxon>
        <taxon>Bacillota</taxon>
        <taxon>Bacilli</taxon>
        <taxon>Bacillales</taxon>
        <taxon>Bacillaceae</taxon>
        <taxon>Mesobacillus</taxon>
    </lineage>
</organism>